<dbReference type="Pfam" id="PF00990">
    <property type="entry name" value="GGDEF"/>
    <property type="match status" value="1"/>
</dbReference>
<dbReference type="InterPro" id="IPR001610">
    <property type="entry name" value="PAC"/>
</dbReference>
<reference evidence="5 6" key="1">
    <citation type="submission" date="2024-02" db="EMBL/GenBank/DDBJ databases">
        <title>Bacteria isolated from the canopy kelp, Nereocystis luetkeana.</title>
        <authorList>
            <person name="Pfister C.A."/>
            <person name="Younker I.T."/>
            <person name="Light S.H."/>
        </authorList>
    </citation>
    <scope>NUCLEOTIDE SEQUENCE [LARGE SCALE GENOMIC DNA]</scope>
    <source>
        <strain evidence="5 6">TI.4.07</strain>
    </source>
</reference>
<dbReference type="CDD" id="cd01949">
    <property type="entry name" value="GGDEF"/>
    <property type="match status" value="1"/>
</dbReference>
<dbReference type="SMART" id="SM00086">
    <property type="entry name" value="PAC"/>
    <property type="match status" value="1"/>
</dbReference>
<protein>
    <submittedName>
        <fullName evidence="5">EAL domain-containing protein</fullName>
    </submittedName>
</protein>
<dbReference type="InterPro" id="IPR029787">
    <property type="entry name" value="Nucleotide_cyclase"/>
</dbReference>
<evidence type="ECO:0000313" key="6">
    <source>
        <dbReference type="Proteomes" id="UP001379949"/>
    </source>
</evidence>
<dbReference type="Gene3D" id="3.20.20.450">
    <property type="entry name" value="EAL domain"/>
    <property type="match status" value="1"/>
</dbReference>
<evidence type="ECO:0000256" key="1">
    <source>
        <dbReference type="SAM" id="Phobius"/>
    </source>
</evidence>
<dbReference type="Pfam" id="PF08447">
    <property type="entry name" value="PAS_3"/>
    <property type="match status" value="1"/>
</dbReference>
<name>A0ABU9G368_9GAMM</name>
<dbReference type="SMART" id="SM00052">
    <property type="entry name" value="EAL"/>
    <property type="match status" value="1"/>
</dbReference>
<comment type="caution">
    <text evidence="5">The sequence shown here is derived from an EMBL/GenBank/DDBJ whole genome shotgun (WGS) entry which is preliminary data.</text>
</comment>
<feature type="transmembrane region" description="Helical" evidence="1">
    <location>
        <begin position="12"/>
        <end position="31"/>
    </location>
</feature>
<dbReference type="SMART" id="SM00091">
    <property type="entry name" value="PAS"/>
    <property type="match status" value="2"/>
</dbReference>
<dbReference type="EMBL" id="JBAKAR010000004">
    <property type="protein sequence ID" value="MEL0612938.1"/>
    <property type="molecule type" value="Genomic_DNA"/>
</dbReference>
<dbReference type="PROSITE" id="PS50883">
    <property type="entry name" value="EAL"/>
    <property type="match status" value="1"/>
</dbReference>
<dbReference type="InterPro" id="IPR000014">
    <property type="entry name" value="PAS"/>
</dbReference>
<sequence>MHNVTGYSSVKTVLMPIVASLTGLILFFIVYPPAPLFSTKITISIIVVVFGSSVLTSILLHRLFKKNLQVMTNIFHSMDDVVGVKDYQGNFVFCNEKVAYLYQSTPEQMVGKDDYFFTKNREQADFFLKSAQDIMDRFEKEVVYESSMDTNTGEVRHFSSTKIPFKDTKNNCKIAIFAKDITDIARLKEGADRNQKRLEHVLDVSEEGLWEWNIQTNQVLHNKRWENIIGIESSRETFIEFEACIVQEDKAKVGQALDLLLTKSQPYNIEFRMKRPDGKVIWVWDRGRVAEVDENGDPIWLVGIILDITTEKLNQQKIERLAYYDSLTGLVNRTQLEVELDEVIQLSVQKGQYSAVLFLDLDRFKLLNDSYGHHMGDKLLTLVASRLIDKGSSDMVISRFGGDEFVIIYPLVDSDEDKAIFEAQRYANELMIEISKTFFIQNDHHDVSIEYDISVSVGGIVFNGQDTTTGSLLQLADLALYRAKSTSVSQALIFGIDMKDELTHSSQLLKDIRQSIVDQDFLIYLQPKLNRDETLIGAEALVRWQHPTRGLLNPAAFIDQAEESNFIVKIGKQVLMQVCEQLSLWQRSSETQHLTISVNLSAKQIWQSQFVDDFMLTVNSFDIDKSKLIVEVTETVLLQDIKDATEKMNRLKSHGITISLDDFGTGYSSLNYLHRLPIDEIKIDRSFINDFAEDEQVKLMVKSIVDLANNFGVNVVAEGVENIEQFDLLKEFNVDVYQGFFFSKPISLIEFERYLLT</sequence>
<dbReference type="SMART" id="SM00267">
    <property type="entry name" value="GGDEF"/>
    <property type="match status" value="1"/>
</dbReference>
<keyword evidence="1" id="KW-0812">Transmembrane</keyword>
<evidence type="ECO:0000259" key="3">
    <source>
        <dbReference type="PROSITE" id="PS50883"/>
    </source>
</evidence>
<keyword evidence="1" id="KW-1133">Transmembrane helix</keyword>
<evidence type="ECO:0000259" key="4">
    <source>
        <dbReference type="PROSITE" id="PS50887"/>
    </source>
</evidence>
<dbReference type="InterPro" id="IPR035965">
    <property type="entry name" value="PAS-like_dom_sf"/>
</dbReference>
<organism evidence="5 6">
    <name type="scientific">Marinomonas arenicola</name>
    <dbReference type="NCBI Taxonomy" id="569601"/>
    <lineage>
        <taxon>Bacteria</taxon>
        <taxon>Pseudomonadati</taxon>
        <taxon>Pseudomonadota</taxon>
        <taxon>Gammaproteobacteria</taxon>
        <taxon>Oceanospirillales</taxon>
        <taxon>Oceanospirillaceae</taxon>
        <taxon>Marinomonas</taxon>
    </lineage>
</organism>
<dbReference type="PANTHER" id="PTHR44757">
    <property type="entry name" value="DIGUANYLATE CYCLASE DGCP"/>
    <property type="match status" value="1"/>
</dbReference>
<dbReference type="SUPFAM" id="SSF141868">
    <property type="entry name" value="EAL domain-like"/>
    <property type="match status" value="1"/>
</dbReference>
<dbReference type="CDD" id="cd00130">
    <property type="entry name" value="PAS"/>
    <property type="match status" value="2"/>
</dbReference>
<dbReference type="PROSITE" id="PS50113">
    <property type="entry name" value="PAC"/>
    <property type="match status" value="1"/>
</dbReference>
<dbReference type="Proteomes" id="UP001379949">
    <property type="component" value="Unassembled WGS sequence"/>
</dbReference>
<gene>
    <name evidence="5" type="ORF">V6242_07260</name>
</gene>
<feature type="domain" description="PAC" evidence="2">
    <location>
        <begin position="267"/>
        <end position="320"/>
    </location>
</feature>
<dbReference type="NCBIfam" id="TIGR00254">
    <property type="entry name" value="GGDEF"/>
    <property type="match status" value="1"/>
</dbReference>
<dbReference type="InterPro" id="IPR052155">
    <property type="entry name" value="Biofilm_reg_signaling"/>
</dbReference>
<dbReference type="SUPFAM" id="SSF55785">
    <property type="entry name" value="PYP-like sensor domain (PAS domain)"/>
    <property type="match status" value="2"/>
</dbReference>
<feature type="domain" description="GGDEF" evidence="4">
    <location>
        <begin position="352"/>
        <end position="496"/>
    </location>
</feature>
<keyword evidence="1" id="KW-0472">Membrane</keyword>
<dbReference type="InterPro" id="IPR001633">
    <property type="entry name" value="EAL_dom"/>
</dbReference>
<dbReference type="Gene3D" id="3.30.450.20">
    <property type="entry name" value="PAS domain"/>
    <property type="match status" value="2"/>
</dbReference>
<keyword evidence="6" id="KW-1185">Reference proteome</keyword>
<dbReference type="PANTHER" id="PTHR44757:SF2">
    <property type="entry name" value="BIOFILM ARCHITECTURE MAINTENANCE PROTEIN MBAA"/>
    <property type="match status" value="1"/>
</dbReference>
<dbReference type="InterPro" id="IPR000160">
    <property type="entry name" value="GGDEF_dom"/>
</dbReference>
<evidence type="ECO:0000313" key="5">
    <source>
        <dbReference type="EMBL" id="MEL0612938.1"/>
    </source>
</evidence>
<feature type="transmembrane region" description="Helical" evidence="1">
    <location>
        <begin position="43"/>
        <end position="64"/>
    </location>
</feature>
<dbReference type="SUPFAM" id="SSF55073">
    <property type="entry name" value="Nucleotide cyclase"/>
    <property type="match status" value="1"/>
</dbReference>
<evidence type="ECO:0000259" key="2">
    <source>
        <dbReference type="PROSITE" id="PS50113"/>
    </source>
</evidence>
<dbReference type="InterPro" id="IPR000700">
    <property type="entry name" value="PAS-assoc_C"/>
</dbReference>
<dbReference type="InterPro" id="IPR035919">
    <property type="entry name" value="EAL_sf"/>
</dbReference>
<dbReference type="CDD" id="cd01948">
    <property type="entry name" value="EAL"/>
    <property type="match status" value="1"/>
</dbReference>
<dbReference type="NCBIfam" id="TIGR00229">
    <property type="entry name" value="sensory_box"/>
    <property type="match status" value="2"/>
</dbReference>
<dbReference type="Pfam" id="PF13426">
    <property type="entry name" value="PAS_9"/>
    <property type="match status" value="1"/>
</dbReference>
<dbReference type="InterPro" id="IPR013655">
    <property type="entry name" value="PAS_fold_3"/>
</dbReference>
<dbReference type="Gene3D" id="3.30.70.270">
    <property type="match status" value="1"/>
</dbReference>
<dbReference type="RefSeq" id="WP_341566807.1">
    <property type="nucleotide sequence ID" value="NZ_JBAKAR010000004.1"/>
</dbReference>
<dbReference type="PROSITE" id="PS50887">
    <property type="entry name" value="GGDEF"/>
    <property type="match status" value="1"/>
</dbReference>
<proteinExistence type="predicted"/>
<accession>A0ABU9G368</accession>
<dbReference type="Pfam" id="PF00563">
    <property type="entry name" value="EAL"/>
    <property type="match status" value="1"/>
</dbReference>
<feature type="domain" description="EAL" evidence="3">
    <location>
        <begin position="505"/>
        <end position="757"/>
    </location>
</feature>
<dbReference type="InterPro" id="IPR043128">
    <property type="entry name" value="Rev_trsase/Diguanyl_cyclase"/>
</dbReference>